<gene>
    <name evidence="1" type="ORF">LVIROSA_LOCUS20840</name>
</gene>
<comment type="caution">
    <text evidence="1">The sequence shown here is derived from an EMBL/GenBank/DDBJ whole genome shotgun (WGS) entry which is preliminary data.</text>
</comment>
<accession>A0AAU9N6T1</accession>
<reference evidence="1 2" key="1">
    <citation type="submission" date="2022-01" db="EMBL/GenBank/DDBJ databases">
        <authorList>
            <person name="Xiong W."/>
            <person name="Schranz E."/>
        </authorList>
    </citation>
    <scope>NUCLEOTIDE SEQUENCE [LARGE SCALE GENOMIC DNA]</scope>
</reference>
<dbReference type="AlphaFoldDB" id="A0AAU9N6T1"/>
<dbReference type="EMBL" id="CAKMRJ010003423">
    <property type="protein sequence ID" value="CAH1434315.1"/>
    <property type="molecule type" value="Genomic_DNA"/>
</dbReference>
<name>A0AAU9N6T1_9ASTR</name>
<sequence length="82" mass="9355">MLDLIVEEIIHLDGTDFINEQDEEDDDIEYEDFKRAVLSFRTFEPSFSPLTLTVCVDRSPRPSAFFPLSASPSSISDQLLRS</sequence>
<proteinExistence type="predicted"/>
<keyword evidence="2" id="KW-1185">Reference proteome</keyword>
<organism evidence="1 2">
    <name type="scientific">Lactuca virosa</name>
    <dbReference type="NCBI Taxonomy" id="75947"/>
    <lineage>
        <taxon>Eukaryota</taxon>
        <taxon>Viridiplantae</taxon>
        <taxon>Streptophyta</taxon>
        <taxon>Embryophyta</taxon>
        <taxon>Tracheophyta</taxon>
        <taxon>Spermatophyta</taxon>
        <taxon>Magnoliopsida</taxon>
        <taxon>eudicotyledons</taxon>
        <taxon>Gunneridae</taxon>
        <taxon>Pentapetalae</taxon>
        <taxon>asterids</taxon>
        <taxon>campanulids</taxon>
        <taxon>Asterales</taxon>
        <taxon>Asteraceae</taxon>
        <taxon>Cichorioideae</taxon>
        <taxon>Cichorieae</taxon>
        <taxon>Lactucinae</taxon>
        <taxon>Lactuca</taxon>
    </lineage>
</organism>
<evidence type="ECO:0000313" key="1">
    <source>
        <dbReference type="EMBL" id="CAH1434315.1"/>
    </source>
</evidence>
<dbReference type="Proteomes" id="UP001157418">
    <property type="component" value="Unassembled WGS sequence"/>
</dbReference>
<protein>
    <submittedName>
        <fullName evidence="1">Uncharacterized protein</fullName>
    </submittedName>
</protein>
<evidence type="ECO:0000313" key="2">
    <source>
        <dbReference type="Proteomes" id="UP001157418"/>
    </source>
</evidence>